<accession>A0A1V9ZJ97</accession>
<reference evidence="7 8" key="1">
    <citation type="journal article" date="2014" name="Genome Biol. Evol.">
        <title>The secreted proteins of Achlya hypogyna and Thraustotheca clavata identify the ancestral oomycete secretome and reveal gene acquisitions by horizontal gene transfer.</title>
        <authorList>
            <person name="Misner I."/>
            <person name="Blouin N."/>
            <person name="Leonard G."/>
            <person name="Richards T.A."/>
            <person name="Lane C.E."/>
        </authorList>
    </citation>
    <scope>NUCLEOTIDE SEQUENCE [LARGE SCALE GENOMIC DNA]</scope>
    <source>
        <strain evidence="7 8">ATCC 34112</strain>
    </source>
</reference>
<dbReference type="GO" id="GO:0090158">
    <property type="term" value="P:endoplasmic reticulum membrane organization"/>
    <property type="evidence" value="ECO:0007669"/>
    <property type="project" value="TreeGrafter"/>
</dbReference>
<dbReference type="Gene3D" id="2.60.40.10">
    <property type="entry name" value="Immunoglobulins"/>
    <property type="match status" value="2"/>
</dbReference>
<feature type="domain" description="MSP" evidence="6">
    <location>
        <begin position="177"/>
        <end position="317"/>
    </location>
</feature>
<keyword evidence="4" id="KW-1133">Transmembrane helix</keyword>
<dbReference type="InterPro" id="IPR008962">
    <property type="entry name" value="PapD-like_sf"/>
</dbReference>
<evidence type="ECO:0000313" key="7">
    <source>
        <dbReference type="EMBL" id="OQR98055.1"/>
    </source>
</evidence>
<evidence type="ECO:0000256" key="4">
    <source>
        <dbReference type="ARBA" id="ARBA00022989"/>
    </source>
</evidence>
<evidence type="ECO:0000256" key="2">
    <source>
        <dbReference type="ARBA" id="ARBA00008932"/>
    </source>
</evidence>
<evidence type="ECO:0000259" key="6">
    <source>
        <dbReference type="PROSITE" id="PS50202"/>
    </source>
</evidence>
<comment type="similarity">
    <text evidence="2">Belongs to the VAMP-associated protein (VAP) (TC 9.B.17) family.</text>
</comment>
<dbReference type="PANTHER" id="PTHR10809:SF6">
    <property type="entry name" value="AT11025P-RELATED"/>
    <property type="match status" value="1"/>
</dbReference>
<organism evidence="7 8">
    <name type="scientific">Thraustotheca clavata</name>
    <dbReference type="NCBI Taxonomy" id="74557"/>
    <lineage>
        <taxon>Eukaryota</taxon>
        <taxon>Sar</taxon>
        <taxon>Stramenopiles</taxon>
        <taxon>Oomycota</taxon>
        <taxon>Saprolegniomycetes</taxon>
        <taxon>Saprolegniales</taxon>
        <taxon>Achlyaceae</taxon>
        <taxon>Thraustotheca</taxon>
    </lineage>
</organism>
<evidence type="ECO:0000256" key="1">
    <source>
        <dbReference type="ARBA" id="ARBA00004211"/>
    </source>
</evidence>
<dbReference type="AlphaFoldDB" id="A0A1V9ZJ97"/>
<dbReference type="PANTHER" id="PTHR10809">
    <property type="entry name" value="VESICLE-ASSOCIATED MEMBRANE PROTEIN-ASSOCIATED PROTEIN"/>
    <property type="match status" value="1"/>
</dbReference>
<keyword evidence="5" id="KW-0472">Membrane</keyword>
<dbReference type="GO" id="GO:0005886">
    <property type="term" value="C:plasma membrane"/>
    <property type="evidence" value="ECO:0007669"/>
    <property type="project" value="TreeGrafter"/>
</dbReference>
<dbReference type="InterPro" id="IPR013783">
    <property type="entry name" value="Ig-like_fold"/>
</dbReference>
<keyword evidence="8" id="KW-1185">Reference proteome</keyword>
<dbReference type="SUPFAM" id="SSF49354">
    <property type="entry name" value="PapD-like"/>
    <property type="match status" value="2"/>
</dbReference>
<dbReference type="EMBL" id="JNBS01001872">
    <property type="protein sequence ID" value="OQR98055.1"/>
    <property type="molecule type" value="Genomic_DNA"/>
</dbReference>
<dbReference type="InterPro" id="IPR016763">
    <property type="entry name" value="VAP"/>
</dbReference>
<comment type="subcellular location">
    <subcellularLocation>
        <location evidence="1">Membrane</location>
        <topology evidence="1">Single-pass type IV membrane protein</topology>
    </subcellularLocation>
</comment>
<evidence type="ECO:0000256" key="5">
    <source>
        <dbReference type="ARBA" id="ARBA00023136"/>
    </source>
</evidence>
<comment type="caution">
    <text evidence="7">The sequence shown here is derived from an EMBL/GenBank/DDBJ whole genome shotgun (WGS) entry which is preliminary data.</text>
</comment>
<feature type="domain" description="MSP" evidence="6">
    <location>
        <begin position="9"/>
        <end position="147"/>
    </location>
</feature>
<dbReference type="PROSITE" id="PS50202">
    <property type="entry name" value="MSP"/>
    <property type="match status" value="2"/>
</dbReference>
<dbReference type="GO" id="GO:0005789">
    <property type="term" value="C:endoplasmic reticulum membrane"/>
    <property type="evidence" value="ECO:0007669"/>
    <property type="project" value="InterPro"/>
</dbReference>
<dbReference type="Proteomes" id="UP000243217">
    <property type="component" value="Unassembled WGS sequence"/>
</dbReference>
<dbReference type="STRING" id="74557.A0A1V9ZJ97"/>
<dbReference type="InterPro" id="IPR000535">
    <property type="entry name" value="MSP_dom"/>
</dbReference>
<protein>
    <recommendedName>
        <fullName evidence="6">MSP domain-containing protein</fullName>
    </recommendedName>
</protein>
<gene>
    <name evidence="7" type="ORF">THRCLA_06795</name>
</gene>
<name>A0A1V9ZJ97_9STRA</name>
<evidence type="ECO:0000256" key="3">
    <source>
        <dbReference type="ARBA" id="ARBA00022692"/>
    </source>
</evidence>
<dbReference type="OrthoDB" id="264603at2759"/>
<dbReference type="Pfam" id="PF00635">
    <property type="entry name" value="Motile_Sperm"/>
    <property type="match status" value="2"/>
</dbReference>
<dbReference type="GO" id="GO:0061817">
    <property type="term" value="P:endoplasmic reticulum-plasma membrane tethering"/>
    <property type="evidence" value="ECO:0007669"/>
    <property type="project" value="TreeGrafter"/>
</dbReference>
<evidence type="ECO:0000313" key="8">
    <source>
        <dbReference type="Proteomes" id="UP000243217"/>
    </source>
</evidence>
<sequence length="387" mass="43499">MTKEELTSLQAIELSSDALVFKLEPGKAPVVTWTLKNPSSTAYISFKIKPTRPARYLVEPNHGVVTPSSAVAITVTMQEKDCDQLLRLDASQREFVKDKLHVLSVGVDAAFCVELKGAQDAAEELVKFWASVDRKHISNHNLRCTFEEDGIVSLSRRNSTGSRPPRLDSICSSSFTEANVSSSGSTISFVLQQDDAPHVTIVMTNPSNEDNLTFQITSSQPKRYHVRPNHGVLGPNGRVTVHVIMTEKYCEKVLKLGPAQRTVLRDRLVVQCIGLRPDFCRKLTKKASKEVIDDLTTLWTRTEKKRIWTKKLRCYFVEDDEASTCWTLALAPTMELKSLQVPKESTPEETTMVVATRDARLEAKMRDQNKLKEELGMLLQYVVELYA</sequence>
<keyword evidence="3" id="KW-0812">Transmembrane</keyword>
<proteinExistence type="inferred from homology"/>